<evidence type="ECO:0000313" key="2">
    <source>
        <dbReference type="EMBL" id="SNR49143.1"/>
    </source>
</evidence>
<dbReference type="EMBL" id="FZNW01000007">
    <property type="protein sequence ID" value="SNR49143.1"/>
    <property type="molecule type" value="Genomic_DNA"/>
</dbReference>
<accession>A0A238WS55</accession>
<sequence length="330" mass="35164">MTVPFKPRARAQAYRAGMESNEMSTQSRVRRGREFLEAHGRVLERRLAELHLDGGGPAVASAVLDAVASYRNPDGGLGHGLEPDAQDPASQPLAVDFGLEIVEQVLDAPGGRDAAVCERAGTLAAGVLPFLESVTAPGGGVPIVLPSVAAHPRAEHWGDGRFPAGLNPTAGIAARLRRAGVRGAWLDAAEEYCRREIDALDAAVDAHTVSNVLCFLDHHPDREWAPEWAPEWAQQCRATLLSRMGEWSLFHLYPGEGYGLSPLDLAATPAHPLRSAFPADAVAAHLDVLAAAQQEDGGWPLSWQPPGVAAELAWRGALTLRALRILTATP</sequence>
<evidence type="ECO:0000313" key="3">
    <source>
        <dbReference type="Proteomes" id="UP000198348"/>
    </source>
</evidence>
<evidence type="ECO:0008006" key="4">
    <source>
        <dbReference type="Google" id="ProtNLM"/>
    </source>
</evidence>
<name>A0A238WS55_9PSEU</name>
<feature type="region of interest" description="Disordered" evidence="1">
    <location>
        <begin position="1"/>
        <end position="26"/>
    </location>
</feature>
<dbReference type="Proteomes" id="UP000198348">
    <property type="component" value="Unassembled WGS sequence"/>
</dbReference>
<keyword evidence="3" id="KW-1185">Reference proteome</keyword>
<evidence type="ECO:0000256" key="1">
    <source>
        <dbReference type="SAM" id="MobiDB-lite"/>
    </source>
</evidence>
<gene>
    <name evidence="2" type="ORF">SAMN06265360_107130</name>
</gene>
<reference evidence="2 3" key="1">
    <citation type="submission" date="2017-06" db="EMBL/GenBank/DDBJ databases">
        <authorList>
            <person name="Kim H.J."/>
            <person name="Triplett B.A."/>
        </authorList>
    </citation>
    <scope>NUCLEOTIDE SEQUENCE [LARGE SCALE GENOMIC DNA]</scope>
    <source>
        <strain evidence="2 3">DSM 45207</strain>
    </source>
</reference>
<protein>
    <recommendedName>
        <fullName evidence="4">Prenyltransferase and squalene oxidase repeat-containing protein</fullName>
    </recommendedName>
</protein>
<organism evidence="2 3">
    <name type="scientific">Haloechinothrix alba</name>
    <dbReference type="NCBI Taxonomy" id="664784"/>
    <lineage>
        <taxon>Bacteria</taxon>
        <taxon>Bacillati</taxon>
        <taxon>Actinomycetota</taxon>
        <taxon>Actinomycetes</taxon>
        <taxon>Pseudonocardiales</taxon>
        <taxon>Pseudonocardiaceae</taxon>
        <taxon>Haloechinothrix</taxon>
    </lineage>
</organism>
<dbReference type="AlphaFoldDB" id="A0A238WS55"/>
<proteinExistence type="predicted"/>